<feature type="chain" id="PRO_5042972321" description="Immunoglobulin domain-containing protein" evidence="1">
    <location>
        <begin position="22"/>
        <end position="276"/>
    </location>
</feature>
<evidence type="ECO:0000313" key="3">
    <source>
        <dbReference type="EMBL" id="KAK7136662.1"/>
    </source>
</evidence>
<dbReference type="Pfam" id="PF07686">
    <property type="entry name" value="V-set"/>
    <property type="match status" value="2"/>
</dbReference>
<dbReference type="AlphaFoldDB" id="A0AAN9CIW8"/>
<feature type="signal peptide" evidence="1">
    <location>
        <begin position="1"/>
        <end position="21"/>
    </location>
</feature>
<dbReference type="SMART" id="SM00409">
    <property type="entry name" value="IG"/>
    <property type="match status" value="2"/>
</dbReference>
<dbReference type="EMBL" id="JAYKXH010000018">
    <property type="protein sequence ID" value="KAK7136662.1"/>
    <property type="molecule type" value="Genomic_DNA"/>
</dbReference>
<name>A0AAN9CIW8_9TELE</name>
<comment type="caution">
    <text evidence="3">The sequence shown here is derived from an EMBL/GenBank/DDBJ whole genome shotgun (WGS) entry which is preliminary data.</text>
</comment>
<reference evidence="3 4" key="1">
    <citation type="submission" date="2024-02" db="EMBL/GenBank/DDBJ databases">
        <title>Chromosome-level genome assembly of the Eurasian Minnow (Phoxinus phoxinus).</title>
        <authorList>
            <person name="Oriowo T.O."/>
            <person name="Martin S."/>
            <person name="Stange M."/>
            <person name="Chrysostomakis Y."/>
            <person name="Brown T."/>
            <person name="Winkler S."/>
            <person name="Kukowka S."/>
            <person name="Myers E.W."/>
            <person name="Bohne A."/>
        </authorList>
    </citation>
    <scope>NUCLEOTIDE SEQUENCE [LARGE SCALE GENOMIC DNA]</scope>
    <source>
        <strain evidence="3">ZFMK-TIS-60720</strain>
        <tissue evidence="3">Whole Organism</tissue>
    </source>
</reference>
<accession>A0AAN9CIW8</accession>
<dbReference type="Gene3D" id="2.60.40.10">
    <property type="entry name" value="Immunoglobulins"/>
    <property type="match status" value="2"/>
</dbReference>
<organism evidence="3 4">
    <name type="scientific">Phoxinus phoxinus</name>
    <name type="common">Eurasian minnow</name>
    <dbReference type="NCBI Taxonomy" id="58324"/>
    <lineage>
        <taxon>Eukaryota</taxon>
        <taxon>Metazoa</taxon>
        <taxon>Chordata</taxon>
        <taxon>Craniata</taxon>
        <taxon>Vertebrata</taxon>
        <taxon>Euteleostomi</taxon>
        <taxon>Actinopterygii</taxon>
        <taxon>Neopterygii</taxon>
        <taxon>Teleostei</taxon>
        <taxon>Ostariophysi</taxon>
        <taxon>Cypriniformes</taxon>
        <taxon>Leuciscidae</taxon>
        <taxon>Phoxininae</taxon>
        <taxon>Phoxinus</taxon>
    </lineage>
</organism>
<dbReference type="Proteomes" id="UP001364617">
    <property type="component" value="Unassembled WGS sequence"/>
</dbReference>
<proteinExistence type="predicted"/>
<dbReference type="PANTHER" id="PTHR21063">
    <property type="entry name" value="LFA-3"/>
    <property type="match status" value="1"/>
</dbReference>
<keyword evidence="4" id="KW-1185">Reference proteome</keyword>
<evidence type="ECO:0000256" key="1">
    <source>
        <dbReference type="SAM" id="SignalP"/>
    </source>
</evidence>
<dbReference type="PANTHER" id="PTHR21063:SF4">
    <property type="entry name" value="CD48 ANTIGEN-RELATED"/>
    <property type="match status" value="1"/>
</dbReference>
<keyword evidence="1" id="KW-0732">Signal</keyword>
<dbReference type="InterPro" id="IPR013783">
    <property type="entry name" value="Ig-like_fold"/>
</dbReference>
<feature type="domain" description="Immunoglobulin" evidence="2">
    <location>
        <begin position="24"/>
        <end position="124"/>
    </location>
</feature>
<gene>
    <name evidence="3" type="ORF">R3I93_016874</name>
</gene>
<protein>
    <recommendedName>
        <fullName evidence="2">Immunoglobulin domain-containing protein</fullName>
    </recommendedName>
</protein>
<evidence type="ECO:0000259" key="2">
    <source>
        <dbReference type="SMART" id="SM00409"/>
    </source>
</evidence>
<dbReference type="InterPro" id="IPR036179">
    <property type="entry name" value="Ig-like_dom_sf"/>
</dbReference>
<dbReference type="InterPro" id="IPR013106">
    <property type="entry name" value="Ig_V-set"/>
</dbReference>
<feature type="domain" description="Immunoglobulin" evidence="2">
    <location>
        <begin position="133"/>
        <end position="233"/>
    </location>
</feature>
<dbReference type="InterPro" id="IPR003599">
    <property type="entry name" value="Ig_sub"/>
</dbReference>
<sequence length="276" mass="30293">MFKGKTIFFWLCFCCLDGVFADELNSVSVMEGDSVSLNSGLTDIQEDDEIFWTFGNSRSLLAITDGVDNTIYDFPDGRFRGRLKLDKKTGSLTIMNITTEHAGVYTVEISSRSSSKHRFTVTVYGVFAGTDELNSVSVMEGDSVSLNSGLTEIQKGDVIIWTFGNNGPLIAKTNGVKNMIPDDLDGRFRDRLELDKKNGSLTIMNITTDHAGVYKVEISSRSSSKHRFTVTVYGPDKPDKELYERGMEKESDTSSGPSARAVAGIVVVAVLLHLAL</sequence>
<dbReference type="SUPFAM" id="SSF48726">
    <property type="entry name" value="Immunoglobulin"/>
    <property type="match status" value="2"/>
</dbReference>
<evidence type="ECO:0000313" key="4">
    <source>
        <dbReference type="Proteomes" id="UP001364617"/>
    </source>
</evidence>